<evidence type="ECO:0000256" key="3">
    <source>
        <dbReference type="ARBA" id="ARBA00014376"/>
    </source>
</evidence>
<dbReference type="AlphaFoldDB" id="R4K5D2"/>
<keyword evidence="8" id="KW-0282">Flagellum</keyword>
<comment type="subcellular location">
    <subcellularLocation>
        <location evidence="1 6">Bacterial flagellum basal body</location>
    </subcellularLocation>
</comment>
<keyword evidence="8" id="KW-0969">Cilium</keyword>
<evidence type="ECO:0000256" key="4">
    <source>
        <dbReference type="ARBA" id="ARBA00023143"/>
    </source>
</evidence>
<evidence type="ECO:0000256" key="5">
    <source>
        <dbReference type="ARBA" id="ARBA00024934"/>
    </source>
</evidence>
<evidence type="ECO:0000256" key="2">
    <source>
        <dbReference type="ARBA" id="ARBA00009677"/>
    </source>
</evidence>
<evidence type="ECO:0000313" key="9">
    <source>
        <dbReference type="Proteomes" id="UP000013523"/>
    </source>
</evidence>
<dbReference type="PATRIC" id="fig|86416.3.peg.2926"/>
<protein>
    <recommendedName>
        <fullName evidence="3 6">Flagellar basal body rod protein FlgB</fullName>
    </recommendedName>
</protein>
<dbReference type="InterPro" id="IPR001444">
    <property type="entry name" value="Flag_bb_rod_N"/>
</dbReference>
<dbReference type="NCBIfam" id="TIGR01396">
    <property type="entry name" value="FlgB"/>
    <property type="match status" value="1"/>
</dbReference>
<dbReference type="EMBL" id="CP003261">
    <property type="protein sequence ID" value="AGK97778.1"/>
    <property type="molecule type" value="Genomic_DNA"/>
</dbReference>
<sequence length="134" mass="14657">MTINDISRQQFTYDLIKKSLDAASARGQVIANNVANVNTAGYKGYYVSFEDTLKNSIDNINMKKDSPLHMGDGSGFGEISVKQDTTSSMKNDGNNVDIDAEMANQAQNTLMYEALINRANTMISTKKYVITGGN</sequence>
<keyword evidence="9" id="KW-1185">Reference proteome</keyword>
<evidence type="ECO:0000313" key="8">
    <source>
        <dbReference type="EMBL" id="AGK97778.1"/>
    </source>
</evidence>
<dbReference type="KEGG" id="cpas:Clopa_2940"/>
<feature type="domain" description="Flagellar basal body rod protein N-terminal" evidence="7">
    <location>
        <begin position="21"/>
        <end position="43"/>
    </location>
</feature>
<dbReference type="GO" id="GO:0071973">
    <property type="term" value="P:bacterial-type flagellum-dependent cell motility"/>
    <property type="evidence" value="ECO:0007669"/>
    <property type="project" value="InterPro"/>
</dbReference>
<dbReference type="STRING" id="86416.Clopa_2940"/>
<comment type="subunit">
    <text evidence="6">The basal body constitutes a major portion of the flagellar organelle and consists of a number of rings mounted on a central rod.</text>
</comment>
<proteinExistence type="inferred from homology"/>
<dbReference type="Proteomes" id="UP000013523">
    <property type="component" value="Chromosome"/>
</dbReference>
<keyword evidence="4 6" id="KW-0975">Bacterial flagellum</keyword>
<comment type="similarity">
    <text evidence="2 6">Belongs to the flagella basal body rod proteins family.</text>
</comment>
<dbReference type="NCBIfam" id="NF009266">
    <property type="entry name" value="PRK12623.1"/>
    <property type="match status" value="1"/>
</dbReference>
<dbReference type="PIRSF" id="PIRSF002889">
    <property type="entry name" value="Rod_FlgB"/>
    <property type="match status" value="1"/>
</dbReference>
<dbReference type="HOGENOM" id="CLU_125463_3_1_9"/>
<organism evidence="8 9">
    <name type="scientific">Clostridium pasteurianum BC1</name>
    <dbReference type="NCBI Taxonomy" id="86416"/>
    <lineage>
        <taxon>Bacteria</taxon>
        <taxon>Bacillati</taxon>
        <taxon>Bacillota</taxon>
        <taxon>Clostridia</taxon>
        <taxon>Eubacteriales</taxon>
        <taxon>Clostridiaceae</taxon>
        <taxon>Clostridium</taxon>
    </lineage>
</organism>
<dbReference type="InterPro" id="IPR006300">
    <property type="entry name" value="FlgB"/>
</dbReference>
<dbReference type="Pfam" id="PF00460">
    <property type="entry name" value="Flg_bb_rod"/>
    <property type="match status" value="1"/>
</dbReference>
<dbReference type="eggNOG" id="COG1815">
    <property type="taxonomic scope" value="Bacteria"/>
</dbReference>
<evidence type="ECO:0000259" key="7">
    <source>
        <dbReference type="Pfam" id="PF00460"/>
    </source>
</evidence>
<dbReference type="OrthoDB" id="9792068at2"/>
<comment type="function">
    <text evidence="5 6">Structural component of flagellum, the bacterial motility apparatus. Part of the rod structure of flagellar basal body.</text>
</comment>
<evidence type="ECO:0000256" key="1">
    <source>
        <dbReference type="ARBA" id="ARBA00004117"/>
    </source>
</evidence>
<evidence type="ECO:0000256" key="6">
    <source>
        <dbReference type="PIRNR" id="PIRNR002889"/>
    </source>
</evidence>
<keyword evidence="8" id="KW-0966">Cell projection</keyword>
<gene>
    <name evidence="8" type="ORF">Clopa_2940</name>
</gene>
<accession>R4K5D2</accession>
<dbReference type="RefSeq" id="WP_015616072.1">
    <property type="nucleotide sequence ID" value="NC_021182.1"/>
</dbReference>
<name>R4K5D2_CLOPA</name>
<reference evidence="8 9" key="1">
    <citation type="submission" date="2012-01" db="EMBL/GenBank/DDBJ databases">
        <title>Complete sequence of chromosome of Clostridium pasteurianum BC1.</title>
        <authorList>
            <consortium name="US DOE Joint Genome Institute"/>
            <person name="Lucas S."/>
            <person name="Han J."/>
            <person name="Lapidus A."/>
            <person name="Cheng J.-F."/>
            <person name="Goodwin L."/>
            <person name="Pitluck S."/>
            <person name="Peters L."/>
            <person name="Mikhailova N."/>
            <person name="Teshima H."/>
            <person name="Detter J.C."/>
            <person name="Han C."/>
            <person name="Tapia R."/>
            <person name="Land M."/>
            <person name="Hauser L."/>
            <person name="Kyrpides N."/>
            <person name="Ivanova N."/>
            <person name="Pagani I."/>
            <person name="Dunn J."/>
            <person name="Taghavi S."/>
            <person name="Francis A."/>
            <person name="van der Lelie D."/>
            <person name="Woyke T."/>
        </authorList>
    </citation>
    <scope>NUCLEOTIDE SEQUENCE [LARGE SCALE GENOMIC DNA]</scope>
    <source>
        <strain evidence="8 9">BC1</strain>
    </source>
</reference>
<dbReference type="GO" id="GO:0030694">
    <property type="term" value="C:bacterial-type flagellum basal body, rod"/>
    <property type="evidence" value="ECO:0007669"/>
    <property type="project" value="InterPro"/>
</dbReference>